<evidence type="ECO:0000256" key="1">
    <source>
        <dbReference type="SAM" id="SignalP"/>
    </source>
</evidence>
<name>A0A1B7XBS8_9BACT</name>
<proteinExistence type="predicted"/>
<keyword evidence="3" id="KW-1185">Reference proteome</keyword>
<keyword evidence="1" id="KW-0732">Signal</keyword>
<dbReference type="AlphaFoldDB" id="A0A1B7XBS8"/>
<sequence length="330" mass="36778">MKLLGSCMAAFLLLLCTFSMQAYAGDIRSEQVAAMRSIDMKLYDFYMTYNQGLELCLSTCPSHADMLDDASGTLAALLDGTVSSIRGEHHKVINFMNYDADLLTANKKIYSRAAGCTPCVATAKRVQKYAQEGLPSGISRAALLHSEKYKQTPELQFTDGLLSRVRYRWVANGKKRSCRVLMPKTWEHVAPERAGRGFEFRSALGNGVPFFAIEYAPAKRIYSEDKILAALQHRVSAEMLSRQFGLVEILAQGVQKLGNTQSVWVMFAADGKGKNGAGYYYNWYMMVDGTLLMFQSGVNGPGRTPTPEQEQLFRRYYQTLREIAVSSVIG</sequence>
<reference evidence="2 3" key="1">
    <citation type="submission" date="2015-01" db="EMBL/GenBank/DDBJ databases">
        <title>Desulfovibrio sp. JC271 draft genome sequence.</title>
        <authorList>
            <person name="Shivani Y."/>
            <person name="Subhash Y."/>
            <person name="Sasikala C."/>
            <person name="Ramana C.V."/>
        </authorList>
    </citation>
    <scope>NUCLEOTIDE SEQUENCE [LARGE SCALE GENOMIC DNA]</scope>
    <source>
        <strain evidence="2 3">JC271</strain>
    </source>
</reference>
<dbReference type="Proteomes" id="UP000091979">
    <property type="component" value="Unassembled WGS sequence"/>
</dbReference>
<dbReference type="PATRIC" id="fig|1560234.3.peg.824"/>
<accession>A0A1B7XBS8</accession>
<evidence type="ECO:0000313" key="2">
    <source>
        <dbReference type="EMBL" id="OBQ50229.1"/>
    </source>
</evidence>
<dbReference type="RefSeq" id="WP_066855260.1">
    <property type="nucleotide sequence ID" value="NZ_JXMS01000016.1"/>
</dbReference>
<dbReference type="OrthoDB" id="5464676at2"/>
<evidence type="ECO:0000313" key="3">
    <source>
        <dbReference type="Proteomes" id="UP000091979"/>
    </source>
</evidence>
<comment type="caution">
    <text evidence="2">The sequence shown here is derived from an EMBL/GenBank/DDBJ whole genome shotgun (WGS) entry which is preliminary data.</text>
</comment>
<protein>
    <recommendedName>
        <fullName evidence="4">Tle cognate immunity protein 4 C-terminal domain-containing protein</fullName>
    </recommendedName>
</protein>
<evidence type="ECO:0008006" key="4">
    <source>
        <dbReference type="Google" id="ProtNLM"/>
    </source>
</evidence>
<feature type="signal peptide" evidence="1">
    <location>
        <begin position="1"/>
        <end position="24"/>
    </location>
</feature>
<gene>
    <name evidence="2" type="ORF">SP90_09940</name>
</gene>
<dbReference type="EMBL" id="JXMS01000016">
    <property type="protein sequence ID" value="OBQ50229.1"/>
    <property type="molecule type" value="Genomic_DNA"/>
</dbReference>
<feature type="chain" id="PRO_5008600494" description="Tle cognate immunity protein 4 C-terminal domain-containing protein" evidence="1">
    <location>
        <begin position="25"/>
        <end position="330"/>
    </location>
</feature>
<organism evidence="2 3">
    <name type="scientific">Halodesulfovibrio spirochaetisodalis</name>
    <dbReference type="NCBI Taxonomy" id="1560234"/>
    <lineage>
        <taxon>Bacteria</taxon>
        <taxon>Pseudomonadati</taxon>
        <taxon>Thermodesulfobacteriota</taxon>
        <taxon>Desulfovibrionia</taxon>
        <taxon>Desulfovibrionales</taxon>
        <taxon>Desulfovibrionaceae</taxon>
        <taxon>Halodesulfovibrio</taxon>
    </lineage>
</organism>